<feature type="compositionally biased region" description="Polar residues" evidence="1">
    <location>
        <begin position="75"/>
        <end position="88"/>
    </location>
</feature>
<keyword evidence="2" id="KW-0812">Transmembrane</keyword>
<proteinExistence type="predicted"/>
<keyword evidence="2" id="KW-1133">Transmembrane helix</keyword>
<feature type="transmembrane region" description="Helical" evidence="2">
    <location>
        <begin position="12"/>
        <end position="34"/>
    </location>
</feature>
<accession>A0AAN9BA55</accession>
<feature type="region of interest" description="Disordered" evidence="1">
    <location>
        <begin position="67"/>
        <end position="88"/>
    </location>
</feature>
<evidence type="ECO:0000256" key="2">
    <source>
        <dbReference type="SAM" id="Phobius"/>
    </source>
</evidence>
<protein>
    <submittedName>
        <fullName evidence="3">Uncharacterized protein</fullName>
    </submittedName>
</protein>
<comment type="caution">
    <text evidence="3">The sequence shown here is derived from an EMBL/GenBank/DDBJ whole genome shotgun (WGS) entry which is preliminary data.</text>
</comment>
<organism evidence="3 4">
    <name type="scientific">Littorina saxatilis</name>
    <dbReference type="NCBI Taxonomy" id="31220"/>
    <lineage>
        <taxon>Eukaryota</taxon>
        <taxon>Metazoa</taxon>
        <taxon>Spiralia</taxon>
        <taxon>Lophotrochozoa</taxon>
        <taxon>Mollusca</taxon>
        <taxon>Gastropoda</taxon>
        <taxon>Caenogastropoda</taxon>
        <taxon>Littorinimorpha</taxon>
        <taxon>Littorinoidea</taxon>
        <taxon>Littorinidae</taxon>
        <taxon>Littorina</taxon>
    </lineage>
</organism>
<name>A0AAN9BA55_9CAEN</name>
<gene>
    <name evidence="3" type="ORF">V1264_019914</name>
</gene>
<dbReference type="EMBL" id="JBAMIC010000010">
    <property type="protein sequence ID" value="KAK7101548.1"/>
    <property type="molecule type" value="Genomic_DNA"/>
</dbReference>
<keyword evidence="4" id="KW-1185">Reference proteome</keyword>
<sequence length="132" mass="14711">MVVEEPLLRLGVILAMAAGGVVFLLLVSLMMYACCRSHRGRVPPDRPDDVHNITSVYNPNAVSYHHEESDVNRLQVPTTTPRSSIVSETESNEVIIIPHEADRRGVTPPPSYEEVVRLPFSDFAKKEHSYSA</sequence>
<dbReference type="AlphaFoldDB" id="A0AAN9BA55"/>
<evidence type="ECO:0000256" key="1">
    <source>
        <dbReference type="SAM" id="MobiDB-lite"/>
    </source>
</evidence>
<dbReference type="Proteomes" id="UP001374579">
    <property type="component" value="Unassembled WGS sequence"/>
</dbReference>
<evidence type="ECO:0000313" key="4">
    <source>
        <dbReference type="Proteomes" id="UP001374579"/>
    </source>
</evidence>
<reference evidence="3 4" key="1">
    <citation type="submission" date="2024-02" db="EMBL/GenBank/DDBJ databases">
        <title>Chromosome-scale genome assembly of the rough periwinkle Littorina saxatilis.</title>
        <authorList>
            <person name="De Jode A."/>
            <person name="Faria R."/>
            <person name="Formenti G."/>
            <person name="Sims Y."/>
            <person name="Smith T.P."/>
            <person name="Tracey A."/>
            <person name="Wood J.M.D."/>
            <person name="Zagrodzka Z.B."/>
            <person name="Johannesson K."/>
            <person name="Butlin R.K."/>
            <person name="Leder E.H."/>
        </authorList>
    </citation>
    <scope>NUCLEOTIDE SEQUENCE [LARGE SCALE GENOMIC DNA]</scope>
    <source>
        <strain evidence="3">Snail1</strain>
        <tissue evidence="3">Muscle</tissue>
    </source>
</reference>
<evidence type="ECO:0000313" key="3">
    <source>
        <dbReference type="EMBL" id="KAK7101548.1"/>
    </source>
</evidence>
<keyword evidence="2" id="KW-0472">Membrane</keyword>